<dbReference type="InterPro" id="IPR016187">
    <property type="entry name" value="CTDL_fold"/>
</dbReference>
<dbReference type="Gene3D" id="3.10.100.10">
    <property type="entry name" value="Mannose-Binding Protein A, subunit A"/>
    <property type="match status" value="1"/>
</dbReference>
<keyword evidence="2" id="KW-0472">Membrane</keyword>
<dbReference type="GO" id="GO:0005540">
    <property type="term" value="F:hyaluronic acid binding"/>
    <property type="evidence" value="ECO:0007669"/>
    <property type="project" value="InterPro"/>
</dbReference>
<dbReference type="PROSITE" id="PS50963">
    <property type="entry name" value="LINK_2"/>
    <property type="match status" value="1"/>
</dbReference>
<evidence type="ECO:0000313" key="4">
    <source>
        <dbReference type="EMBL" id="QHS98875.1"/>
    </source>
</evidence>
<sequence length="301" mass="34711">MKRNIYIMDNIDISPSKGFSHIYNNINSETAKSPLVLVVLTIILICYFLIFNYLDVSVPTQTFENQSMSFLELLMWGLIVFLVLINGMQYFFKMDVKAAITNLISETPEIDLKINKSDDMDTGDDDKTNVEKGLDKIVNTIDLEEDSNQVFHVSDNTYNYEQARAVCKAYKSKLATYSQVEDAYKNGGEWCGYGWSDQQMALFPTQKKTFDGLQKIKGHEHDCGRPGINGGYMKNEKLRFGVNCFGKRPEITPEEQKVLESSTPYPLTVEERDFNKLVRYYKQKLPEMMISPYNYKKWGKV</sequence>
<keyword evidence="2" id="KW-1133">Transmembrane helix</keyword>
<feature type="transmembrane region" description="Helical" evidence="2">
    <location>
        <begin position="35"/>
        <end position="54"/>
    </location>
</feature>
<dbReference type="InterPro" id="IPR016186">
    <property type="entry name" value="C-type_lectin-like/link_sf"/>
</dbReference>
<evidence type="ECO:0000259" key="3">
    <source>
        <dbReference type="PROSITE" id="PS50963"/>
    </source>
</evidence>
<dbReference type="GO" id="GO:0007155">
    <property type="term" value="P:cell adhesion"/>
    <property type="evidence" value="ECO:0007669"/>
    <property type="project" value="InterPro"/>
</dbReference>
<organism evidence="4">
    <name type="scientific">viral metagenome</name>
    <dbReference type="NCBI Taxonomy" id="1070528"/>
    <lineage>
        <taxon>unclassified sequences</taxon>
        <taxon>metagenomes</taxon>
        <taxon>organismal metagenomes</taxon>
    </lineage>
</organism>
<proteinExistence type="predicted"/>
<dbReference type="EMBL" id="MN739326">
    <property type="protein sequence ID" value="QHS98875.1"/>
    <property type="molecule type" value="Genomic_DNA"/>
</dbReference>
<feature type="transmembrane region" description="Helical" evidence="2">
    <location>
        <begin position="74"/>
        <end position="92"/>
    </location>
</feature>
<dbReference type="InterPro" id="IPR000538">
    <property type="entry name" value="Link_dom"/>
</dbReference>
<dbReference type="SMART" id="SM00445">
    <property type="entry name" value="LINK"/>
    <property type="match status" value="1"/>
</dbReference>
<reference evidence="4" key="1">
    <citation type="journal article" date="2020" name="Nature">
        <title>Giant virus diversity and host interactions through global metagenomics.</title>
        <authorList>
            <person name="Schulz F."/>
            <person name="Roux S."/>
            <person name="Paez-Espino D."/>
            <person name="Jungbluth S."/>
            <person name="Walsh D.A."/>
            <person name="Denef V.J."/>
            <person name="McMahon K.D."/>
            <person name="Konstantinidis K.T."/>
            <person name="Eloe-Fadrosh E.A."/>
            <person name="Kyrpides N.C."/>
            <person name="Woyke T."/>
        </authorList>
    </citation>
    <scope>NUCLEOTIDE SEQUENCE</scope>
    <source>
        <strain evidence="4">GVMAG-M-3300020185-18</strain>
    </source>
</reference>
<evidence type="ECO:0000256" key="2">
    <source>
        <dbReference type="SAM" id="Phobius"/>
    </source>
</evidence>
<keyword evidence="2" id="KW-0812">Transmembrane</keyword>
<feature type="domain" description="Link" evidence="3">
    <location>
        <begin position="145"/>
        <end position="246"/>
    </location>
</feature>
<dbReference type="SUPFAM" id="SSF56436">
    <property type="entry name" value="C-type lectin-like"/>
    <property type="match status" value="1"/>
</dbReference>
<protein>
    <recommendedName>
        <fullName evidence="3">Link domain-containing protein</fullName>
    </recommendedName>
</protein>
<name>A0A6C0C2F3_9ZZZZ</name>
<dbReference type="AlphaFoldDB" id="A0A6C0C2F3"/>
<accession>A0A6C0C2F3</accession>
<dbReference type="Pfam" id="PF00193">
    <property type="entry name" value="Xlink"/>
    <property type="match status" value="1"/>
</dbReference>
<evidence type="ECO:0000256" key="1">
    <source>
        <dbReference type="ARBA" id="ARBA00023157"/>
    </source>
</evidence>
<keyword evidence="1" id="KW-1015">Disulfide bond</keyword>